<dbReference type="EMBL" id="CP003879">
    <property type="protein sequence ID" value="AFU67289.1"/>
    <property type="molecule type" value="Genomic_DNA"/>
</dbReference>
<keyword evidence="2" id="KW-1185">Reference proteome</keyword>
<gene>
    <name evidence="1" type="ordered locus">P700755_000238</name>
</gene>
<sequence>MNCNKNRKLILNLNCYGWVLCLFLVFTNFSNAQSTKGFEAKQWYVESQIGLSYLWSDLAIVDNSLSLEQEPTFEDAIKLQMLFNINYSLARNFFVGFNVGVGYLDYEIKESNQQVNLNNYQFGTYFRYYLEITPMISVFTQVGANQNFLESNRFESNGYINAYNDIGLTLKLLENWWLSFTFRDLVYFYSSDPNFEDRSDFGFSNPLRNFAKFPVFGVQYQLD</sequence>
<evidence type="ECO:0000313" key="2">
    <source>
        <dbReference type="Proteomes" id="UP000008514"/>
    </source>
</evidence>
<dbReference type="HOGENOM" id="CLU_1239308_0_0_10"/>
<dbReference type="KEGG" id="ptq:P700755_000238"/>
<organism evidence="1 2">
    <name type="scientific">Psychroflexus torquis (strain ATCC 700755 / CIP 106069 / ACAM 623)</name>
    <dbReference type="NCBI Taxonomy" id="313595"/>
    <lineage>
        <taxon>Bacteria</taxon>
        <taxon>Pseudomonadati</taxon>
        <taxon>Bacteroidota</taxon>
        <taxon>Flavobacteriia</taxon>
        <taxon>Flavobacteriales</taxon>
        <taxon>Flavobacteriaceae</taxon>
        <taxon>Psychroflexus</taxon>
    </lineage>
</organism>
<dbReference type="eggNOG" id="ENOG50349B2">
    <property type="taxonomic scope" value="Bacteria"/>
</dbReference>
<dbReference type="OrthoDB" id="1439887at2"/>
<dbReference type="RefSeq" id="WP_015022908.1">
    <property type="nucleotide sequence ID" value="NC_018721.1"/>
</dbReference>
<protein>
    <recommendedName>
        <fullName evidence="3">Outer membrane protein beta-barrel domain-containing protein</fullName>
    </recommendedName>
</protein>
<dbReference type="Proteomes" id="UP000008514">
    <property type="component" value="Chromosome"/>
</dbReference>
<dbReference type="InterPro" id="IPR011250">
    <property type="entry name" value="OMP/PagP_B-barrel"/>
</dbReference>
<dbReference type="AlphaFoldDB" id="K4IA36"/>
<evidence type="ECO:0008006" key="3">
    <source>
        <dbReference type="Google" id="ProtNLM"/>
    </source>
</evidence>
<name>K4IA36_PSYTT</name>
<dbReference type="SUPFAM" id="SSF56925">
    <property type="entry name" value="OMPA-like"/>
    <property type="match status" value="1"/>
</dbReference>
<accession>K4IA36</accession>
<reference evidence="1" key="1">
    <citation type="submission" date="2006-03" db="EMBL/GenBank/DDBJ databases">
        <authorList>
            <person name="Bowman J."/>
            <person name="Ferriera S."/>
            <person name="Johnson J."/>
            <person name="Kravitz S."/>
            <person name="Halpern A."/>
            <person name="Remington K."/>
            <person name="Beeson K."/>
            <person name="Tran B."/>
            <person name="Rogers Y.-H."/>
            <person name="Friedman R."/>
            <person name="Venter J.C."/>
        </authorList>
    </citation>
    <scope>NUCLEOTIDE SEQUENCE [LARGE SCALE GENOMIC DNA]</scope>
    <source>
        <strain evidence="1">ATCC 700755</strain>
    </source>
</reference>
<proteinExistence type="predicted"/>
<evidence type="ECO:0000313" key="1">
    <source>
        <dbReference type="EMBL" id="AFU67289.1"/>
    </source>
</evidence>
<reference evidence="1" key="2">
    <citation type="submission" date="2012-09" db="EMBL/GenBank/DDBJ databases">
        <title>The complete sequence of Psychroflexus torquis an extreme psychrophile from sea-ice that is stimulated by light.</title>
        <authorList>
            <person name="Feng S."/>
            <person name="Powell S.M."/>
            <person name="Bowman J.P."/>
        </authorList>
    </citation>
    <scope>NUCLEOTIDE SEQUENCE [LARGE SCALE GENOMIC DNA]</scope>
    <source>
        <strain evidence="1">ATCC 700755</strain>
    </source>
</reference>